<proteinExistence type="inferred from homology"/>
<dbReference type="PROSITE" id="PS52004">
    <property type="entry name" value="KS3_2"/>
    <property type="match status" value="1"/>
</dbReference>
<dbReference type="PIRSF" id="PIRSF000447">
    <property type="entry name" value="KAS_II"/>
    <property type="match status" value="1"/>
</dbReference>
<evidence type="ECO:0000256" key="3">
    <source>
        <dbReference type="ARBA" id="ARBA00022516"/>
    </source>
</evidence>
<comment type="pathway">
    <text evidence="1">Lipid metabolism; fatty acid biosynthesis.</text>
</comment>
<gene>
    <name evidence="21" type="ORF">NDU88_006953</name>
</gene>
<dbReference type="EMBL" id="JANPWB010000014">
    <property type="protein sequence ID" value="KAJ1101889.1"/>
    <property type="molecule type" value="Genomic_DNA"/>
</dbReference>
<dbReference type="CDD" id="cd00834">
    <property type="entry name" value="KAS_I_II"/>
    <property type="match status" value="1"/>
</dbReference>
<name>A0AAV7MFE6_PLEWA</name>
<evidence type="ECO:0000256" key="12">
    <source>
        <dbReference type="ARBA" id="ARBA00048506"/>
    </source>
</evidence>
<dbReference type="GO" id="GO:0006633">
    <property type="term" value="P:fatty acid biosynthetic process"/>
    <property type="evidence" value="ECO:0007669"/>
    <property type="project" value="UniProtKB-KW"/>
</dbReference>
<evidence type="ECO:0000256" key="19">
    <source>
        <dbReference type="RuleBase" id="RU003694"/>
    </source>
</evidence>
<evidence type="ECO:0000256" key="6">
    <source>
        <dbReference type="ARBA" id="ARBA00023098"/>
    </source>
</evidence>
<evidence type="ECO:0000256" key="2">
    <source>
        <dbReference type="ARBA" id="ARBA00008467"/>
    </source>
</evidence>
<dbReference type="Pfam" id="PF00109">
    <property type="entry name" value="ketoacyl-synt"/>
    <property type="match status" value="1"/>
</dbReference>
<dbReference type="PANTHER" id="PTHR11712">
    <property type="entry name" value="POLYKETIDE SYNTHASE-RELATED"/>
    <property type="match status" value="1"/>
</dbReference>
<feature type="active site" description="For beta-ketoacyl synthase activity" evidence="18">
    <location>
        <position position="180"/>
    </location>
</feature>
<dbReference type="InterPro" id="IPR017568">
    <property type="entry name" value="3-oxoacyl-ACP_synth-2"/>
</dbReference>
<comment type="catalytic activity">
    <reaction evidence="13">
        <text>decanoyl-[ACP] + malonyl-[ACP] + H(+) = 3-oxododecanoyl-[ACP] + holo-[ACP] + CO2</text>
        <dbReference type="Rhea" id="RHEA:41868"/>
        <dbReference type="Rhea" id="RHEA-COMP:9623"/>
        <dbReference type="Rhea" id="RHEA-COMP:9640"/>
        <dbReference type="Rhea" id="RHEA-COMP:9641"/>
        <dbReference type="Rhea" id="RHEA-COMP:9685"/>
        <dbReference type="ChEBI" id="CHEBI:15378"/>
        <dbReference type="ChEBI" id="CHEBI:16526"/>
        <dbReference type="ChEBI" id="CHEBI:64479"/>
        <dbReference type="ChEBI" id="CHEBI:78449"/>
        <dbReference type="ChEBI" id="CHEBI:78468"/>
        <dbReference type="ChEBI" id="CHEBI:78469"/>
    </reaction>
    <physiologicalReaction direction="left-to-right" evidence="13">
        <dbReference type="Rhea" id="RHEA:41869"/>
    </physiologicalReaction>
</comment>
<reference evidence="21" key="1">
    <citation type="journal article" date="2022" name="bioRxiv">
        <title>Sequencing and chromosome-scale assembly of the giantPleurodeles waltlgenome.</title>
        <authorList>
            <person name="Brown T."/>
            <person name="Elewa A."/>
            <person name="Iarovenko S."/>
            <person name="Subramanian E."/>
            <person name="Araus A.J."/>
            <person name="Petzold A."/>
            <person name="Susuki M."/>
            <person name="Suzuki K.-i.T."/>
            <person name="Hayashi T."/>
            <person name="Toyoda A."/>
            <person name="Oliveira C."/>
            <person name="Osipova E."/>
            <person name="Leigh N.D."/>
            <person name="Simon A."/>
            <person name="Yun M.H."/>
        </authorList>
    </citation>
    <scope>NUCLEOTIDE SEQUENCE</scope>
    <source>
        <strain evidence="21">20211129_DDA</strain>
        <tissue evidence="21">Liver</tissue>
    </source>
</reference>
<comment type="catalytic activity">
    <reaction evidence="12">
        <text>a fatty acyl-[ACP] + malonyl-[ACP] + H(+) = a 3-oxoacyl-[ACP] + holo-[ACP] + CO2</text>
        <dbReference type="Rhea" id="RHEA:22836"/>
        <dbReference type="Rhea" id="RHEA-COMP:9623"/>
        <dbReference type="Rhea" id="RHEA-COMP:9685"/>
        <dbReference type="Rhea" id="RHEA-COMP:9916"/>
        <dbReference type="Rhea" id="RHEA-COMP:14125"/>
        <dbReference type="ChEBI" id="CHEBI:15378"/>
        <dbReference type="ChEBI" id="CHEBI:16526"/>
        <dbReference type="ChEBI" id="CHEBI:64479"/>
        <dbReference type="ChEBI" id="CHEBI:78449"/>
        <dbReference type="ChEBI" id="CHEBI:78776"/>
        <dbReference type="ChEBI" id="CHEBI:138651"/>
        <dbReference type="EC" id="2.3.1.41"/>
    </reaction>
    <physiologicalReaction direction="left-to-right" evidence="12">
        <dbReference type="Rhea" id="RHEA:22837"/>
    </physiologicalReaction>
</comment>
<dbReference type="FunFam" id="3.40.47.10:FF:000024">
    <property type="entry name" value="3-oxoacyl-[acyl-carrier-protein] synthase, mitochondrial"/>
    <property type="match status" value="1"/>
</dbReference>
<evidence type="ECO:0000256" key="4">
    <source>
        <dbReference type="ARBA" id="ARBA00022679"/>
    </source>
</evidence>
<evidence type="ECO:0000256" key="17">
    <source>
        <dbReference type="PIRNR" id="PIRNR000447"/>
    </source>
</evidence>
<dbReference type="FunFam" id="3.40.47.10:FF:000015">
    <property type="entry name" value="3-oxoacyl-[acyl-carrier-protein] synthase, mitochondrial"/>
    <property type="match status" value="1"/>
</dbReference>
<dbReference type="Pfam" id="PF02801">
    <property type="entry name" value="Ketoacyl-synt_C"/>
    <property type="match status" value="1"/>
</dbReference>
<comment type="function">
    <text evidence="16">May play a role in the biosynthesis of lipoic acid as well as longer chain fatty acids required for optimal mitochondrial function.</text>
</comment>
<comment type="caution">
    <text evidence="21">The sequence shown here is derived from an EMBL/GenBank/DDBJ whole genome shotgun (WGS) entry which is preliminary data.</text>
</comment>
<dbReference type="InterPro" id="IPR020841">
    <property type="entry name" value="PKS_Beta-ketoAc_synthase_dom"/>
</dbReference>
<evidence type="ECO:0000259" key="20">
    <source>
        <dbReference type="PROSITE" id="PS52004"/>
    </source>
</evidence>
<dbReference type="GO" id="GO:0005739">
    <property type="term" value="C:mitochondrion"/>
    <property type="evidence" value="ECO:0007669"/>
    <property type="project" value="TreeGrafter"/>
</dbReference>
<evidence type="ECO:0000256" key="9">
    <source>
        <dbReference type="ARBA" id="ARBA00047394"/>
    </source>
</evidence>
<comment type="catalytic activity">
    <reaction evidence="15">
        <text>octanoyl-[ACP] + malonyl-[ACP] + H(+) = 3-oxodecanoyl-[ACP] + holo-[ACP] + CO2</text>
        <dbReference type="Rhea" id="RHEA:41852"/>
        <dbReference type="Rhea" id="RHEA-COMP:9623"/>
        <dbReference type="Rhea" id="RHEA-COMP:9636"/>
        <dbReference type="Rhea" id="RHEA-COMP:9637"/>
        <dbReference type="Rhea" id="RHEA-COMP:9685"/>
        <dbReference type="ChEBI" id="CHEBI:15378"/>
        <dbReference type="ChEBI" id="CHEBI:16526"/>
        <dbReference type="ChEBI" id="CHEBI:64479"/>
        <dbReference type="ChEBI" id="CHEBI:78449"/>
        <dbReference type="ChEBI" id="CHEBI:78463"/>
        <dbReference type="ChEBI" id="CHEBI:78464"/>
    </reaction>
    <physiologicalReaction direction="left-to-right" evidence="15">
        <dbReference type="Rhea" id="RHEA:41853"/>
    </physiologicalReaction>
</comment>
<evidence type="ECO:0000256" key="8">
    <source>
        <dbReference type="ARBA" id="ARBA00023315"/>
    </source>
</evidence>
<evidence type="ECO:0000256" key="15">
    <source>
        <dbReference type="ARBA" id="ARBA00049533"/>
    </source>
</evidence>
<dbReference type="NCBIfam" id="NF005589">
    <property type="entry name" value="PRK07314.1"/>
    <property type="match status" value="1"/>
</dbReference>
<evidence type="ECO:0000256" key="5">
    <source>
        <dbReference type="ARBA" id="ARBA00022832"/>
    </source>
</evidence>
<sequence>MLMKIPLPIKLRRRVVVTGVGLVSPLGVGTQLVWNRLVQGESGIVHLEGEEYKNIPCKVAACVPRGDGEENFREENYVSRTEVKAMSSATIMAIGAAELAMKDCGWSPQCREDQLAAGVAIGMGMVPLGEISETALLFRAKGYNKVSPFFVPRILINMAAGHISIRHKLKGPNHAVSTACTTGAHAVGDAFRFISNGDADVMLAGGAEACIDPLSLAGFARARALSTNFNTSPKLASRPFHPEREGFVMGEGAAVLILEEYEHAKKRNARTYAEILGYGLSGDACHITAPSPDGDGAYRCMAAAIKDAEISPEDVGHINAHATSTPLGDAAENQAIKRLFGEHAYSLAVSATKGATGHLLGAAGAIEAAFTVLSCYHGTFPPTLNLDETDPEFDLNYVPVVAQKWESDRRRIALSNSFGFGGTNASLCVGNV</sequence>
<evidence type="ECO:0000256" key="13">
    <source>
        <dbReference type="ARBA" id="ARBA00049109"/>
    </source>
</evidence>
<comment type="similarity">
    <text evidence="2 17 19">Belongs to the thiolase-like superfamily. Beta-ketoacyl-ACP synthases family.</text>
</comment>
<keyword evidence="3 17" id="KW-0444">Lipid biosynthesis</keyword>
<evidence type="ECO:0000256" key="7">
    <source>
        <dbReference type="ARBA" id="ARBA00023160"/>
    </source>
</evidence>
<protein>
    <recommendedName>
        <fullName evidence="17">3-oxoacyl-[acyl-carrier-protein] synthase</fullName>
    </recommendedName>
</protein>
<keyword evidence="6" id="KW-0443">Lipid metabolism</keyword>
<dbReference type="GO" id="GO:0004315">
    <property type="term" value="F:3-oxoacyl-[acyl-carrier-protein] synthase activity"/>
    <property type="evidence" value="ECO:0007669"/>
    <property type="project" value="UniProtKB-EC"/>
</dbReference>
<dbReference type="InterPro" id="IPR000794">
    <property type="entry name" value="Beta-ketoacyl_synthase"/>
</dbReference>
<dbReference type="SUPFAM" id="SSF53901">
    <property type="entry name" value="Thiolase-like"/>
    <property type="match status" value="2"/>
</dbReference>
<evidence type="ECO:0000256" key="14">
    <source>
        <dbReference type="ARBA" id="ARBA00049449"/>
    </source>
</evidence>
<keyword evidence="8" id="KW-0012">Acyltransferase</keyword>
<dbReference type="InterPro" id="IPR014030">
    <property type="entry name" value="Ketoacyl_synth_N"/>
</dbReference>
<keyword evidence="5" id="KW-0276">Fatty acid metabolism</keyword>
<keyword evidence="7 17" id="KW-0275">Fatty acid biosynthesis</keyword>
<evidence type="ECO:0000313" key="22">
    <source>
        <dbReference type="Proteomes" id="UP001066276"/>
    </source>
</evidence>
<comment type="catalytic activity">
    <reaction evidence="10">
        <text>tetradecanoyl-[ACP] + malonyl-[ACP] + H(+) = 3-oxohexadecanoyl-[ACP] + holo-[ACP] + CO2</text>
        <dbReference type="Rhea" id="RHEA:41900"/>
        <dbReference type="Rhea" id="RHEA-COMP:9623"/>
        <dbReference type="Rhea" id="RHEA-COMP:9648"/>
        <dbReference type="Rhea" id="RHEA-COMP:9649"/>
        <dbReference type="Rhea" id="RHEA-COMP:9685"/>
        <dbReference type="ChEBI" id="CHEBI:15378"/>
        <dbReference type="ChEBI" id="CHEBI:16526"/>
        <dbReference type="ChEBI" id="CHEBI:64479"/>
        <dbReference type="ChEBI" id="CHEBI:78449"/>
        <dbReference type="ChEBI" id="CHEBI:78477"/>
        <dbReference type="ChEBI" id="CHEBI:78478"/>
    </reaction>
    <physiologicalReaction direction="left-to-right" evidence="10">
        <dbReference type="Rhea" id="RHEA:41901"/>
    </physiologicalReaction>
</comment>
<dbReference type="Proteomes" id="UP001066276">
    <property type="component" value="Chromosome 10"/>
</dbReference>
<dbReference type="Gene3D" id="3.40.47.10">
    <property type="match status" value="2"/>
</dbReference>
<comment type="catalytic activity">
    <reaction evidence="9">
        <text>hexanoyl-[ACP] + malonyl-[ACP] + H(+) = 3-oxooctanoyl-[ACP] + holo-[ACP] + CO2</text>
        <dbReference type="Rhea" id="RHEA:41836"/>
        <dbReference type="Rhea" id="RHEA-COMP:9623"/>
        <dbReference type="Rhea" id="RHEA-COMP:9632"/>
        <dbReference type="Rhea" id="RHEA-COMP:9633"/>
        <dbReference type="Rhea" id="RHEA-COMP:9685"/>
        <dbReference type="ChEBI" id="CHEBI:15378"/>
        <dbReference type="ChEBI" id="CHEBI:16526"/>
        <dbReference type="ChEBI" id="CHEBI:64479"/>
        <dbReference type="ChEBI" id="CHEBI:78449"/>
        <dbReference type="ChEBI" id="CHEBI:78459"/>
        <dbReference type="ChEBI" id="CHEBI:78460"/>
    </reaction>
    <physiologicalReaction direction="left-to-right" evidence="9">
        <dbReference type="Rhea" id="RHEA:41837"/>
    </physiologicalReaction>
</comment>
<comment type="catalytic activity">
    <reaction evidence="11">
        <text>dodecanoyl-[ACP] + malonyl-[ACP] + H(+) = 3-oxotetradecanoyl-[ACP] + holo-[ACP] + CO2</text>
        <dbReference type="Rhea" id="RHEA:41884"/>
        <dbReference type="Rhea" id="RHEA-COMP:9623"/>
        <dbReference type="Rhea" id="RHEA-COMP:9644"/>
        <dbReference type="Rhea" id="RHEA-COMP:9645"/>
        <dbReference type="Rhea" id="RHEA-COMP:9685"/>
        <dbReference type="ChEBI" id="CHEBI:15378"/>
        <dbReference type="ChEBI" id="CHEBI:16526"/>
        <dbReference type="ChEBI" id="CHEBI:64479"/>
        <dbReference type="ChEBI" id="CHEBI:65264"/>
        <dbReference type="ChEBI" id="CHEBI:78449"/>
        <dbReference type="ChEBI" id="CHEBI:78473"/>
    </reaction>
    <physiologicalReaction direction="left-to-right" evidence="11">
        <dbReference type="Rhea" id="RHEA:41885"/>
    </physiologicalReaction>
</comment>
<keyword evidence="4 17" id="KW-0808">Transferase</keyword>
<evidence type="ECO:0000313" key="21">
    <source>
        <dbReference type="EMBL" id="KAJ1101889.1"/>
    </source>
</evidence>
<dbReference type="PANTHER" id="PTHR11712:SF336">
    <property type="entry name" value="3-OXOACYL-[ACYL-CARRIER-PROTEIN] SYNTHASE, MITOCHONDRIAL"/>
    <property type="match status" value="1"/>
</dbReference>
<comment type="catalytic activity">
    <reaction evidence="14">
        <text>butanoyl-[ACP] + malonyl-[ACP] + H(+) = 3-oxohexanoyl-[ACP] + holo-[ACP] + CO2</text>
        <dbReference type="Rhea" id="RHEA:41820"/>
        <dbReference type="Rhea" id="RHEA-COMP:9623"/>
        <dbReference type="Rhea" id="RHEA-COMP:9628"/>
        <dbReference type="Rhea" id="RHEA-COMP:9629"/>
        <dbReference type="Rhea" id="RHEA-COMP:9685"/>
        <dbReference type="ChEBI" id="CHEBI:15378"/>
        <dbReference type="ChEBI" id="CHEBI:16526"/>
        <dbReference type="ChEBI" id="CHEBI:64479"/>
        <dbReference type="ChEBI" id="CHEBI:78449"/>
        <dbReference type="ChEBI" id="CHEBI:78454"/>
        <dbReference type="ChEBI" id="CHEBI:78456"/>
    </reaction>
    <physiologicalReaction direction="left-to-right" evidence="14">
        <dbReference type="Rhea" id="RHEA:41821"/>
    </physiologicalReaction>
</comment>
<evidence type="ECO:0000256" key="10">
    <source>
        <dbReference type="ARBA" id="ARBA00047451"/>
    </source>
</evidence>
<evidence type="ECO:0000256" key="1">
    <source>
        <dbReference type="ARBA" id="ARBA00005194"/>
    </source>
</evidence>
<dbReference type="NCBIfam" id="TIGR03150">
    <property type="entry name" value="fabF"/>
    <property type="match status" value="1"/>
</dbReference>
<dbReference type="InterPro" id="IPR014031">
    <property type="entry name" value="Ketoacyl_synth_C"/>
</dbReference>
<evidence type="ECO:0000256" key="18">
    <source>
        <dbReference type="PIRSR" id="PIRSR000447-1"/>
    </source>
</evidence>
<evidence type="ECO:0000256" key="16">
    <source>
        <dbReference type="ARBA" id="ARBA00054575"/>
    </source>
</evidence>
<dbReference type="InterPro" id="IPR016039">
    <property type="entry name" value="Thiolase-like"/>
</dbReference>
<dbReference type="PROSITE" id="PS00606">
    <property type="entry name" value="KS3_1"/>
    <property type="match status" value="1"/>
</dbReference>
<dbReference type="InterPro" id="IPR018201">
    <property type="entry name" value="Ketoacyl_synth_AS"/>
</dbReference>
<accession>A0AAV7MFE6</accession>
<dbReference type="AlphaFoldDB" id="A0AAV7MFE6"/>
<organism evidence="21 22">
    <name type="scientific">Pleurodeles waltl</name>
    <name type="common">Iberian ribbed newt</name>
    <dbReference type="NCBI Taxonomy" id="8319"/>
    <lineage>
        <taxon>Eukaryota</taxon>
        <taxon>Metazoa</taxon>
        <taxon>Chordata</taxon>
        <taxon>Craniata</taxon>
        <taxon>Vertebrata</taxon>
        <taxon>Euteleostomi</taxon>
        <taxon>Amphibia</taxon>
        <taxon>Batrachia</taxon>
        <taxon>Caudata</taxon>
        <taxon>Salamandroidea</taxon>
        <taxon>Salamandridae</taxon>
        <taxon>Pleurodelinae</taxon>
        <taxon>Pleurodeles</taxon>
    </lineage>
</organism>
<dbReference type="SMART" id="SM00825">
    <property type="entry name" value="PKS_KS"/>
    <property type="match status" value="1"/>
</dbReference>
<keyword evidence="22" id="KW-1185">Reference proteome</keyword>
<evidence type="ECO:0000256" key="11">
    <source>
        <dbReference type="ARBA" id="ARBA00047578"/>
    </source>
</evidence>
<feature type="domain" description="Ketosynthase family 3 (KS3)" evidence="20">
    <location>
        <begin position="12"/>
        <end position="431"/>
    </location>
</feature>